<feature type="compositionally biased region" description="Basic and acidic residues" evidence="4">
    <location>
        <begin position="128"/>
        <end position="141"/>
    </location>
</feature>
<dbReference type="GO" id="GO:0070449">
    <property type="term" value="C:elongin complex"/>
    <property type="evidence" value="ECO:0007669"/>
    <property type="project" value="InterPro"/>
</dbReference>
<dbReference type="AlphaFoldDB" id="A0AAJ7WH27"/>
<feature type="domain" description="TFIIS N-terminal" evidence="5">
    <location>
        <begin position="1"/>
        <end position="77"/>
    </location>
</feature>
<dbReference type="Pfam" id="PF08711">
    <property type="entry name" value="Med26"/>
    <property type="match status" value="1"/>
</dbReference>
<dbReference type="KEGG" id="goe:100897823"/>
<protein>
    <submittedName>
        <fullName evidence="7">Transcription elongation factor B polypeptide 3</fullName>
    </submittedName>
</protein>
<feature type="compositionally biased region" description="Low complexity" evidence="4">
    <location>
        <begin position="195"/>
        <end position="213"/>
    </location>
</feature>
<dbReference type="InterPro" id="IPR003617">
    <property type="entry name" value="TFIIS/CRSP70_N_sub"/>
</dbReference>
<dbReference type="Gene3D" id="6.10.250.3180">
    <property type="match status" value="1"/>
</dbReference>
<reference evidence="7" key="1">
    <citation type="submission" date="2025-08" db="UniProtKB">
        <authorList>
            <consortium name="RefSeq"/>
        </authorList>
    </citation>
    <scope>IDENTIFICATION</scope>
</reference>
<evidence type="ECO:0000259" key="5">
    <source>
        <dbReference type="PROSITE" id="PS51319"/>
    </source>
</evidence>
<keyword evidence="2 3" id="KW-0539">Nucleus</keyword>
<feature type="region of interest" description="Disordered" evidence="4">
    <location>
        <begin position="269"/>
        <end position="305"/>
    </location>
</feature>
<evidence type="ECO:0000256" key="4">
    <source>
        <dbReference type="SAM" id="MobiDB-lite"/>
    </source>
</evidence>
<evidence type="ECO:0000256" key="1">
    <source>
        <dbReference type="ARBA" id="ARBA00004123"/>
    </source>
</evidence>
<name>A0AAJ7WH27_9ACAR</name>
<feature type="region of interest" description="Disordered" evidence="4">
    <location>
        <begin position="518"/>
        <end position="545"/>
    </location>
</feature>
<evidence type="ECO:0000256" key="3">
    <source>
        <dbReference type="PROSITE-ProRule" id="PRU00649"/>
    </source>
</evidence>
<keyword evidence="6" id="KW-1185">Reference proteome</keyword>
<feature type="compositionally biased region" description="Polar residues" evidence="4">
    <location>
        <begin position="284"/>
        <end position="297"/>
    </location>
</feature>
<organism evidence="6 7">
    <name type="scientific">Galendromus occidentalis</name>
    <name type="common">western predatory mite</name>
    <dbReference type="NCBI Taxonomy" id="34638"/>
    <lineage>
        <taxon>Eukaryota</taxon>
        <taxon>Metazoa</taxon>
        <taxon>Ecdysozoa</taxon>
        <taxon>Arthropoda</taxon>
        <taxon>Chelicerata</taxon>
        <taxon>Arachnida</taxon>
        <taxon>Acari</taxon>
        <taxon>Parasitiformes</taxon>
        <taxon>Mesostigmata</taxon>
        <taxon>Gamasina</taxon>
        <taxon>Phytoseioidea</taxon>
        <taxon>Phytoseiidae</taxon>
        <taxon>Typhlodrominae</taxon>
        <taxon>Galendromus</taxon>
    </lineage>
</organism>
<dbReference type="Pfam" id="PF06881">
    <property type="entry name" value="Elongin_A"/>
    <property type="match status" value="1"/>
</dbReference>
<dbReference type="Proteomes" id="UP000694867">
    <property type="component" value="Unplaced"/>
</dbReference>
<dbReference type="GeneID" id="100897823"/>
<gene>
    <name evidence="7" type="primary">LOC100897823</name>
</gene>
<dbReference type="InterPro" id="IPR017923">
    <property type="entry name" value="TFIIS_N"/>
</dbReference>
<dbReference type="SMART" id="SM00509">
    <property type="entry name" value="TFS2N"/>
    <property type="match status" value="1"/>
</dbReference>
<evidence type="ECO:0000256" key="2">
    <source>
        <dbReference type="ARBA" id="ARBA00023242"/>
    </source>
</evidence>
<keyword evidence="7" id="KW-0251">Elongation factor</keyword>
<comment type="subcellular location">
    <subcellularLocation>
        <location evidence="1 3">Nucleus</location>
    </subcellularLocation>
</comment>
<dbReference type="InterPro" id="IPR010684">
    <property type="entry name" value="RNA_pol_II_trans_fac_SIII_A"/>
</dbReference>
<dbReference type="GO" id="GO:0006368">
    <property type="term" value="P:transcription elongation by RNA polymerase II"/>
    <property type="evidence" value="ECO:0007669"/>
    <property type="project" value="InterPro"/>
</dbReference>
<dbReference type="RefSeq" id="XP_028966705.1">
    <property type="nucleotide sequence ID" value="XM_029110872.1"/>
</dbReference>
<dbReference type="CTD" id="6924"/>
<dbReference type="InterPro" id="IPR035441">
    <property type="entry name" value="TFIIS/LEDGF_dom_sf"/>
</dbReference>
<dbReference type="CDD" id="cd00183">
    <property type="entry name" value="TFIIS_I"/>
    <property type="match status" value="1"/>
</dbReference>
<feature type="compositionally biased region" description="Basic residues" evidence="4">
    <location>
        <begin position="103"/>
        <end position="127"/>
    </location>
</feature>
<dbReference type="GO" id="GO:0003746">
    <property type="term" value="F:translation elongation factor activity"/>
    <property type="evidence" value="ECO:0007669"/>
    <property type="project" value="UniProtKB-KW"/>
</dbReference>
<evidence type="ECO:0000313" key="7">
    <source>
        <dbReference type="RefSeq" id="XP_028966705.1"/>
    </source>
</evidence>
<evidence type="ECO:0000313" key="6">
    <source>
        <dbReference type="Proteomes" id="UP000694867"/>
    </source>
</evidence>
<dbReference type="Gene3D" id="1.20.930.10">
    <property type="entry name" value="Conserved domain common to transcription factors TFIIS, elongin A, CRSP70"/>
    <property type="match status" value="1"/>
</dbReference>
<dbReference type="SUPFAM" id="SSF47676">
    <property type="entry name" value="Conserved domain common to transcription factors TFIIS, elongin A, CRSP70"/>
    <property type="match status" value="1"/>
</dbReference>
<dbReference type="PANTHER" id="PTHR15141">
    <property type="entry name" value="TRANSCRIPTION ELONGATION FACTOR B POLYPEPTIDE 3"/>
    <property type="match status" value="1"/>
</dbReference>
<dbReference type="PROSITE" id="PS51319">
    <property type="entry name" value="TFIIS_N"/>
    <property type="match status" value="1"/>
</dbReference>
<proteinExistence type="predicted"/>
<sequence>MSVDKIKEYCRRLEKHSEDRAVLKDTLYKLNKMEVTVDILQKTGIGKVVNGIKHRGGKTGDMAADLIKKWRNVVDREAEQEHEEDNNNNSNGSSHHKSEVKKESHHNHHHRESKKHKESSSSSHRRIEKVTKDRSGGKVEEPALFSDLSVVNKKASTKPKKQEASNSKSSHKKPSDHHDDARHHKSKKSEKKETSLPSPASSSSSDSGSESQPVEPPNPTPESKKTPADSTRAPQATKRKAPEEFPVDGGMGANFGSFEECLGTIEPKNLKKKRRLKTSSSPKMTVTSSTLNGSSGQPKGPRLPDLVDKKMIESRPAVDYKPLPRIEPKAPVVAAKRPIDEAAQFTSSRRDRTAIYSGRRNVTLTSVPSLFDACIRVLMDHVDCIEETGGVPYDILKPVLERCNGQQLYRLEYFNPYLSEDTDALWEAHCRKDFRSKTRQPGEESWKELYLRCHDEREQKLRSLTASISQSMREKQAPVRTTKLAYVDSMAKAPLNVQRAQLKNGTFVGNKAQPSQARKIASHAAAAAATEPVRAPASAAPKKPKLAPLMAKTLSFLKMRRSTGYGFASR</sequence>
<accession>A0AAJ7WH27</accession>
<feature type="region of interest" description="Disordered" evidence="4">
    <location>
        <begin position="76"/>
        <end position="252"/>
    </location>
</feature>
<keyword evidence="7" id="KW-0648">Protein biosynthesis</keyword>
<dbReference type="PANTHER" id="PTHR15141:SF76">
    <property type="entry name" value="TRANSCRIPTION ELONGATION FACTOR B POLYPEPTIDE 3"/>
    <property type="match status" value="1"/>
</dbReference>
<dbReference type="InterPro" id="IPR051870">
    <property type="entry name" value="Elongin-A_domain"/>
</dbReference>